<name>A0ABN0GVF2_STRRT</name>
<protein>
    <recommendedName>
        <fullName evidence="3">Transposase</fullName>
    </recommendedName>
</protein>
<organism evidence="1 2">
    <name type="scientific">Streptococcus ratti FA-1 = DSM 20564</name>
    <dbReference type="NCBI Taxonomy" id="699248"/>
    <lineage>
        <taxon>Bacteria</taxon>
        <taxon>Bacillati</taxon>
        <taxon>Bacillota</taxon>
        <taxon>Bacilli</taxon>
        <taxon>Lactobacillales</taxon>
        <taxon>Streptococcaceae</taxon>
        <taxon>Streptococcus</taxon>
    </lineage>
</organism>
<keyword evidence="2" id="KW-1185">Reference proteome</keyword>
<dbReference type="EMBL" id="AJTZ01000005">
    <property type="protein sequence ID" value="EJN94255.1"/>
    <property type="molecule type" value="Genomic_DNA"/>
</dbReference>
<accession>A0ABN0GVF2</accession>
<evidence type="ECO:0000313" key="2">
    <source>
        <dbReference type="Proteomes" id="UP000007815"/>
    </source>
</evidence>
<evidence type="ECO:0000313" key="1">
    <source>
        <dbReference type="EMBL" id="EJN94255.1"/>
    </source>
</evidence>
<dbReference type="Proteomes" id="UP000007815">
    <property type="component" value="Unassembled WGS sequence"/>
</dbReference>
<evidence type="ECO:0008006" key="3">
    <source>
        <dbReference type="Google" id="ProtNLM"/>
    </source>
</evidence>
<proteinExistence type="predicted"/>
<gene>
    <name evidence="1" type="ORF">SRA_06956</name>
</gene>
<sequence>MWQESEFFSSRQFKDLGLHLRKAVLYITAPSYPARKVLAKDFAFSQQLSHNRLFFLLF</sequence>
<comment type="caution">
    <text evidence="1">The sequence shown here is derived from an EMBL/GenBank/DDBJ whole genome shotgun (WGS) entry which is preliminary data.</text>
</comment>
<reference evidence="1 2" key="1">
    <citation type="submission" date="2009-12" db="EMBL/GenBank/DDBJ databases">
        <authorList>
            <person name="Lefebure T."/>
            <person name="Cornejo O.E."/>
            <person name="Pavinski Bitar P.D."/>
            <person name="Lang P."/>
            <person name="Stanhope M.J."/>
        </authorList>
    </citation>
    <scope>NUCLEOTIDE SEQUENCE [LARGE SCALE GENOMIC DNA]</scope>
    <source>
        <strain evidence="1 2">FA-1</strain>
    </source>
</reference>